<dbReference type="Gene3D" id="3.40.630.30">
    <property type="match status" value="2"/>
</dbReference>
<dbReference type="InterPro" id="IPR025559">
    <property type="entry name" value="Eis_dom"/>
</dbReference>
<feature type="domain" description="N-acetyltransferase" evidence="1">
    <location>
        <begin position="4"/>
        <end position="153"/>
    </location>
</feature>
<dbReference type="SUPFAM" id="SSF55718">
    <property type="entry name" value="SCP-like"/>
    <property type="match status" value="1"/>
</dbReference>
<evidence type="ECO:0000259" key="1">
    <source>
        <dbReference type="PROSITE" id="PS51186"/>
    </source>
</evidence>
<dbReference type="InterPro" id="IPR016181">
    <property type="entry name" value="Acyl_CoA_acyltransferase"/>
</dbReference>
<sequence>MTTFQITQLTEEHLPRLVYLMSKAYPGLKIITEKDREFRVELHRNMMRNADDVHYFGYFRDDELLGGYALFDFVMTLFDQPITVGGIGMVCVDLLHKKEQIAKEMLSHYLHHYREQGVQIAALYPFRPDFYKKMGFGYGTKNNQYRIKPANLPKGPSKANVRELSKDHLSEITDCYHRYVEKTHGMMRRNKVSAESLFKMEQRNFIGVYQDGVLRGYLWYVFENIDPTHNTMRNNIIVEQMIYENPAALSEMLTFLHSQADQIETVVFSTQDENFHYLLSDPRDGSDKLIPFISHQSNTAGVGLMYRVLDIKGLFETLSRRGHDFGGQTLRVLLTVRDSFLPENDGQVTLDVQQGQVQVAAQDSEYDVELRLDIADLSSLVMGAVDLKSLVRLGVASLSDDAHLGAVHKMFRVDQKPMCLTAF</sequence>
<dbReference type="PANTHER" id="PTHR37817">
    <property type="entry name" value="N-ACETYLTRANSFERASE EIS"/>
    <property type="match status" value="1"/>
</dbReference>
<evidence type="ECO:0000313" key="3">
    <source>
        <dbReference type="Proteomes" id="UP001208017"/>
    </source>
</evidence>
<dbReference type="InterPro" id="IPR041380">
    <property type="entry name" value="Acetyltransf_17"/>
</dbReference>
<accession>A0ABT3X2L0</accession>
<dbReference type="PROSITE" id="PS51186">
    <property type="entry name" value="GNAT"/>
    <property type="match status" value="1"/>
</dbReference>
<dbReference type="InterPro" id="IPR000182">
    <property type="entry name" value="GNAT_dom"/>
</dbReference>
<dbReference type="EMBL" id="JAPMLT010000009">
    <property type="protein sequence ID" value="MCX7571145.1"/>
    <property type="molecule type" value="Genomic_DNA"/>
</dbReference>
<name>A0ABT3X2L0_9BACL</name>
<keyword evidence="2" id="KW-0012">Acyltransferase</keyword>
<reference evidence="2 3" key="1">
    <citation type="submission" date="2022-11" db="EMBL/GenBank/DDBJ databases">
        <title>Study of microbial diversity in lake waters.</title>
        <authorList>
            <person name="Zhang J."/>
        </authorList>
    </citation>
    <scope>NUCLEOTIDE SEQUENCE [LARGE SCALE GENOMIC DNA]</scope>
    <source>
        <strain evidence="2 3">DT12</strain>
    </source>
</reference>
<keyword evidence="2" id="KW-0808">Transferase</keyword>
<dbReference type="InterPro" id="IPR036527">
    <property type="entry name" value="SCP2_sterol-bd_dom_sf"/>
</dbReference>
<gene>
    <name evidence="2" type="ORF">OS242_14430</name>
</gene>
<dbReference type="Pfam" id="PF13527">
    <property type="entry name" value="Acetyltransf_9"/>
    <property type="match status" value="1"/>
</dbReference>
<dbReference type="Gene3D" id="3.30.1050.10">
    <property type="entry name" value="SCP2 sterol-binding domain"/>
    <property type="match status" value="1"/>
</dbReference>
<dbReference type="PANTHER" id="PTHR37817:SF1">
    <property type="entry name" value="N-ACETYLTRANSFERASE EIS"/>
    <property type="match status" value="1"/>
</dbReference>
<comment type="caution">
    <text evidence="2">The sequence shown here is derived from an EMBL/GenBank/DDBJ whole genome shotgun (WGS) entry which is preliminary data.</text>
</comment>
<dbReference type="SUPFAM" id="SSF55729">
    <property type="entry name" value="Acyl-CoA N-acyltransferases (Nat)"/>
    <property type="match status" value="1"/>
</dbReference>
<dbReference type="InterPro" id="IPR051554">
    <property type="entry name" value="Acetyltransferase_Eis"/>
</dbReference>
<organism evidence="2 3">
    <name type="scientific">Tumebacillus lacus</name>
    <dbReference type="NCBI Taxonomy" id="2995335"/>
    <lineage>
        <taxon>Bacteria</taxon>
        <taxon>Bacillati</taxon>
        <taxon>Bacillota</taxon>
        <taxon>Bacilli</taxon>
        <taxon>Bacillales</taxon>
        <taxon>Alicyclobacillaceae</taxon>
        <taxon>Tumebacillus</taxon>
    </lineage>
</organism>
<dbReference type="EC" id="2.3.1.-" evidence="2"/>
<dbReference type="GO" id="GO:0016746">
    <property type="term" value="F:acyltransferase activity"/>
    <property type="evidence" value="ECO:0007669"/>
    <property type="project" value="UniProtKB-KW"/>
</dbReference>
<protein>
    <submittedName>
        <fullName evidence="2">GNAT family N-acetyltransferase</fullName>
        <ecNumber evidence="2">2.3.1.-</ecNumber>
    </submittedName>
</protein>
<dbReference type="Pfam" id="PF13530">
    <property type="entry name" value="SCP2_2"/>
    <property type="match status" value="1"/>
</dbReference>
<proteinExistence type="predicted"/>
<evidence type="ECO:0000313" key="2">
    <source>
        <dbReference type="EMBL" id="MCX7571145.1"/>
    </source>
</evidence>
<dbReference type="Proteomes" id="UP001208017">
    <property type="component" value="Unassembled WGS sequence"/>
</dbReference>
<dbReference type="Pfam" id="PF17668">
    <property type="entry name" value="Acetyltransf_17"/>
    <property type="match status" value="1"/>
</dbReference>
<dbReference type="RefSeq" id="WP_267152395.1">
    <property type="nucleotide sequence ID" value="NZ_JAPMLT010000009.1"/>
</dbReference>
<keyword evidence="3" id="KW-1185">Reference proteome</keyword>